<protein>
    <submittedName>
        <fullName evidence="2">Uncharacterized protein</fullName>
    </submittedName>
</protein>
<feature type="transmembrane region" description="Helical" evidence="1">
    <location>
        <begin position="12"/>
        <end position="30"/>
    </location>
</feature>
<dbReference type="HOGENOM" id="CLU_2056146_0_0_2"/>
<dbReference type="AlphaFoldDB" id="H6QAP1"/>
<feature type="transmembrane region" description="Helical" evidence="1">
    <location>
        <begin position="65"/>
        <end position="84"/>
    </location>
</feature>
<gene>
    <name evidence="2" type="ordered locus">Pogu_1640</name>
</gene>
<keyword evidence="1" id="KW-1133">Transmembrane helix</keyword>
<name>H6QAP1_PYROT</name>
<dbReference type="Proteomes" id="UP000009062">
    <property type="component" value="Chromosome"/>
</dbReference>
<evidence type="ECO:0000313" key="2">
    <source>
        <dbReference type="EMBL" id="AFA39667.1"/>
    </source>
</evidence>
<keyword evidence="3" id="KW-1185">Reference proteome</keyword>
<feature type="transmembrane region" description="Helical" evidence="1">
    <location>
        <begin position="36"/>
        <end position="58"/>
    </location>
</feature>
<dbReference type="EMBL" id="CP003316">
    <property type="protein sequence ID" value="AFA39667.1"/>
    <property type="molecule type" value="Genomic_DNA"/>
</dbReference>
<dbReference type="STRING" id="698757.Pogu_1640"/>
<keyword evidence="1" id="KW-0472">Membrane</keyword>
<evidence type="ECO:0000256" key="1">
    <source>
        <dbReference type="SAM" id="Phobius"/>
    </source>
</evidence>
<keyword evidence="1" id="KW-0812">Transmembrane</keyword>
<accession>H6QAP1</accession>
<sequence length="119" mass="13015">MGLESLLANNYITFGVTLSAYLMVPIALGLRRGVPVWARGVSVAAAVTIAAIVASLVLGLRPLELYFFAIFLLFAATYIAALPYRSREPYLFTALIMTSTLTLVTLNLLFQRMFFLGCS</sequence>
<dbReference type="KEGG" id="pog:Pogu_1640"/>
<proteinExistence type="predicted"/>
<reference evidence="2 3" key="1">
    <citation type="journal article" date="2012" name="Stand. Genomic Sci.">
        <title>Complete genome sequence of Pyrobaculum oguniense.</title>
        <authorList>
            <person name="Bernick D.L."/>
            <person name="Karplus K."/>
            <person name="Lui L.M."/>
            <person name="Coker J.K."/>
            <person name="Murphy J.N."/>
            <person name="Chan P.P."/>
            <person name="Cozen A.E."/>
            <person name="Lowe T.M."/>
        </authorList>
    </citation>
    <scope>NUCLEOTIDE SEQUENCE [LARGE SCALE GENOMIC DNA]</scope>
    <source>
        <strain evidence="2 3">TE7</strain>
    </source>
</reference>
<evidence type="ECO:0000313" key="3">
    <source>
        <dbReference type="Proteomes" id="UP000009062"/>
    </source>
</evidence>
<feature type="transmembrane region" description="Helical" evidence="1">
    <location>
        <begin position="90"/>
        <end position="110"/>
    </location>
</feature>
<organism evidence="2 3">
    <name type="scientific">Pyrobaculum oguniense (strain DSM 13380 / JCM 10595 / TE7)</name>
    <dbReference type="NCBI Taxonomy" id="698757"/>
    <lineage>
        <taxon>Archaea</taxon>
        <taxon>Thermoproteota</taxon>
        <taxon>Thermoprotei</taxon>
        <taxon>Thermoproteales</taxon>
        <taxon>Thermoproteaceae</taxon>
        <taxon>Pyrobaculum</taxon>
    </lineage>
</organism>